<proteinExistence type="predicted"/>
<keyword evidence="2" id="KW-1185">Reference proteome</keyword>
<dbReference type="InterPro" id="IPR039719">
    <property type="entry name" value="FBXO28"/>
</dbReference>
<accession>A0A9P4SAT3</accession>
<dbReference type="EMBL" id="MU006095">
    <property type="protein sequence ID" value="KAF2839266.1"/>
    <property type="molecule type" value="Genomic_DNA"/>
</dbReference>
<evidence type="ECO:0000313" key="1">
    <source>
        <dbReference type="EMBL" id="KAF2839266.1"/>
    </source>
</evidence>
<dbReference type="Proteomes" id="UP000799429">
    <property type="component" value="Unassembled WGS sequence"/>
</dbReference>
<evidence type="ECO:0008006" key="3">
    <source>
        <dbReference type="Google" id="ProtNLM"/>
    </source>
</evidence>
<comment type="caution">
    <text evidence="1">The sequence shown here is derived from an EMBL/GenBank/DDBJ whole genome shotgun (WGS) entry which is preliminary data.</text>
</comment>
<evidence type="ECO:0000313" key="2">
    <source>
        <dbReference type="Proteomes" id="UP000799429"/>
    </source>
</evidence>
<sequence>MYGEQSRDVKPEDIARIQRISRRFLHVSRDDNLWKRLCFKNSRAEVNRTRQHLLTHRLQPSLVALVNAVSTLSQDAPNNVNDSTAPNAEMQAHKAAARERQRALANWDPSYPSEKVNFYREYIHRHALISMNWFERMGSVEREGENQRYVTVTGLGVLYDNNGDIADKIFAPIEDGSVGVWDVRPDTGDSEDRRQGKLLYQSATRLLTQRSNGEVPELAESKAMMTETGAVECVSLDRAQGKGFFAVQNTLNQVDLNTLQLISRDTFPFPITALSESSHPTPLTIGTNMTLHLHDPRSPSSTSNPSLDVLCEIINSGSARQPNDFHRLLTGDLGQAYATLSQPGPLSILHLSPTPWTGNGEIWVGGRFTNILNYDRRYFPRVRGTIHSGARISAMTSLPHPYVPREMDLLRDAALSISEVRDVKNIPGSTLIAAGEYKGKGSLELYGLSDDPRYGILSTDATAGRNRNLYLQNRQTASGSKLLSVAPHGTLIVYSDGDGNIRWVERDGFTPTRSFNINVDAAETSFVLTNRGLFSGPREGSGAGDIVQKIVPTLANSTGGYTGSGDAWLENDDLVVWTGDGRLGLVGFNTRPRFLPEDFEERMEEDREKEDRAREEREFGAKMRRALERQADEVRFVRGLGMRMGMS</sequence>
<dbReference type="SUPFAM" id="SSF82171">
    <property type="entry name" value="DPP6 N-terminal domain-like"/>
    <property type="match status" value="1"/>
</dbReference>
<dbReference type="OrthoDB" id="3219396at2759"/>
<reference evidence="1" key="1">
    <citation type="journal article" date="2020" name="Stud. Mycol.">
        <title>101 Dothideomycetes genomes: a test case for predicting lifestyles and emergence of pathogens.</title>
        <authorList>
            <person name="Haridas S."/>
            <person name="Albert R."/>
            <person name="Binder M."/>
            <person name="Bloem J."/>
            <person name="Labutti K."/>
            <person name="Salamov A."/>
            <person name="Andreopoulos B."/>
            <person name="Baker S."/>
            <person name="Barry K."/>
            <person name="Bills G."/>
            <person name="Bluhm B."/>
            <person name="Cannon C."/>
            <person name="Castanera R."/>
            <person name="Culley D."/>
            <person name="Daum C."/>
            <person name="Ezra D."/>
            <person name="Gonzalez J."/>
            <person name="Henrissat B."/>
            <person name="Kuo A."/>
            <person name="Liang C."/>
            <person name="Lipzen A."/>
            <person name="Lutzoni F."/>
            <person name="Magnuson J."/>
            <person name="Mondo S."/>
            <person name="Nolan M."/>
            <person name="Ohm R."/>
            <person name="Pangilinan J."/>
            <person name="Park H.-J."/>
            <person name="Ramirez L."/>
            <person name="Alfaro M."/>
            <person name="Sun H."/>
            <person name="Tritt A."/>
            <person name="Yoshinaga Y."/>
            <person name="Zwiers L.-H."/>
            <person name="Turgeon B."/>
            <person name="Goodwin S."/>
            <person name="Spatafora J."/>
            <person name="Crous P."/>
            <person name="Grigoriev I."/>
        </authorList>
    </citation>
    <scope>NUCLEOTIDE SEQUENCE</scope>
    <source>
        <strain evidence="1">CBS 101060</strain>
    </source>
</reference>
<dbReference type="AlphaFoldDB" id="A0A9P4SAT3"/>
<dbReference type="PANTHER" id="PTHR13252:SF9">
    <property type="entry name" value="F-BOX ONLY PROTEIN 28"/>
    <property type="match status" value="1"/>
</dbReference>
<name>A0A9P4SAT3_9PEZI</name>
<protein>
    <recommendedName>
        <fullName evidence="3">F-box domain-containing protein</fullName>
    </recommendedName>
</protein>
<dbReference type="GO" id="GO:0000209">
    <property type="term" value="P:protein polyubiquitination"/>
    <property type="evidence" value="ECO:0007669"/>
    <property type="project" value="TreeGrafter"/>
</dbReference>
<organism evidence="1 2">
    <name type="scientific">Patellaria atrata CBS 101060</name>
    <dbReference type="NCBI Taxonomy" id="1346257"/>
    <lineage>
        <taxon>Eukaryota</taxon>
        <taxon>Fungi</taxon>
        <taxon>Dikarya</taxon>
        <taxon>Ascomycota</taxon>
        <taxon>Pezizomycotina</taxon>
        <taxon>Dothideomycetes</taxon>
        <taxon>Dothideomycetes incertae sedis</taxon>
        <taxon>Patellariales</taxon>
        <taxon>Patellariaceae</taxon>
        <taxon>Patellaria</taxon>
    </lineage>
</organism>
<dbReference type="SUPFAM" id="SSF81383">
    <property type="entry name" value="F-box domain"/>
    <property type="match status" value="1"/>
</dbReference>
<dbReference type="PANTHER" id="PTHR13252">
    <property type="entry name" value="F-BOX ONLY PROTEIN 28"/>
    <property type="match status" value="1"/>
</dbReference>
<gene>
    <name evidence="1" type="ORF">M501DRAFT_776009</name>
</gene>
<dbReference type="InterPro" id="IPR036047">
    <property type="entry name" value="F-box-like_dom_sf"/>
</dbReference>